<dbReference type="Gramene" id="AET3Gv20962100.2">
    <property type="protein sequence ID" value="AET3Gv20962100.2"/>
    <property type="gene ID" value="AET3Gv20962100"/>
</dbReference>
<keyword evidence="1" id="KW-1133">Transmembrane helix</keyword>
<dbReference type="AlphaFoldDB" id="A0A453GCT8"/>
<dbReference type="EnsemblPlants" id="AET3Gv20962100.5">
    <property type="protein sequence ID" value="AET3Gv20962100.5"/>
    <property type="gene ID" value="AET3Gv20962100"/>
</dbReference>
<dbReference type="Gramene" id="AET3Gv20962100.5">
    <property type="protein sequence ID" value="AET3Gv20962100.5"/>
    <property type="gene ID" value="AET3Gv20962100"/>
</dbReference>
<reference evidence="2" key="4">
    <citation type="submission" date="2019-03" db="UniProtKB">
        <authorList>
            <consortium name="EnsemblPlants"/>
        </authorList>
    </citation>
    <scope>IDENTIFICATION</scope>
</reference>
<sequence length="61" mass="7159">MLGFCSVYFPCIVPSFRSIGPLLNCTYFRSWFYFSFQKNVIFSIIFIVLRYVIRVVGSTTI</sequence>
<organism evidence="2 3">
    <name type="scientific">Aegilops tauschii subsp. strangulata</name>
    <name type="common">Goatgrass</name>
    <dbReference type="NCBI Taxonomy" id="200361"/>
    <lineage>
        <taxon>Eukaryota</taxon>
        <taxon>Viridiplantae</taxon>
        <taxon>Streptophyta</taxon>
        <taxon>Embryophyta</taxon>
        <taxon>Tracheophyta</taxon>
        <taxon>Spermatophyta</taxon>
        <taxon>Magnoliopsida</taxon>
        <taxon>Liliopsida</taxon>
        <taxon>Poales</taxon>
        <taxon>Poaceae</taxon>
        <taxon>BOP clade</taxon>
        <taxon>Pooideae</taxon>
        <taxon>Triticodae</taxon>
        <taxon>Triticeae</taxon>
        <taxon>Triticinae</taxon>
        <taxon>Aegilops</taxon>
    </lineage>
</organism>
<keyword evidence="3" id="KW-1185">Reference proteome</keyword>
<evidence type="ECO:0000313" key="3">
    <source>
        <dbReference type="Proteomes" id="UP000015105"/>
    </source>
</evidence>
<reference evidence="2" key="3">
    <citation type="journal article" date="2017" name="Nature">
        <title>Genome sequence of the progenitor of the wheat D genome Aegilops tauschii.</title>
        <authorList>
            <person name="Luo M.C."/>
            <person name="Gu Y.Q."/>
            <person name="Puiu D."/>
            <person name="Wang H."/>
            <person name="Twardziok S.O."/>
            <person name="Deal K.R."/>
            <person name="Huo N."/>
            <person name="Zhu T."/>
            <person name="Wang L."/>
            <person name="Wang Y."/>
            <person name="McGuire P.E."/>
            <person name="Liu S."/>
            <person name="Long H."/>
            <person name="Ramasamy R.K."/>
            <person name="Rodriguez J.C."/>
            <person name="Van S.L."/>
            <person name="Yuan L."/>
            <person name="Wang Z."/>
            <person name="Xia Z."/>
            <person name="Xiao L."/>
            <person name="Anderson O.D."/>
            <person name="Ouyang S."/>
            <person name="Liang Y."/>
            <person name="Zimin A.V."/>
            <person name="Pertea G."/>
            <person name="Qi P."/>
            <person name="Bennetzen J.L."/>
            <person name="Dai X."/>
            <person name="Dawson M.W."/>
            <person name="Muller H.G."/>
            <person name="Kugler K."/>
            <person name="Rivarola-Duarte L."/>
            <person name="Spannagl M."/>
            <person name="Mayer K.F.X."/>
            <person name="Lu F.H."/>
            <person name="Bevan M.W."/>
            <person name="Leroy P."/>
            <person name="Li P."/>
            <person name="You F.M."/>
            <person name="Sun Q."/>
            <person name="Liu Z."/>
            <person name="Lyons E."/>
            <person name="Wicker T."/>
            <person name="Salzberg S.L."/>
            <person name="Devos K.M."/>
            <person name="Dvorak J."/>
        </authorList>
    </citation>
    <scope>NUCLEOTIDE SEQUENCE [LARGE SCALE GENOMIC DNA]</scope>
    <source>
        <strain evidence="2">cv. AL8/78</strain>
    </source>
</reference>
<keyword evidence="1" id="KW-0812">Transmembrane</keyword>
<keyword evidence="1" id="KW-0472">Membrane</keyword>
<evidence type="ECO:0000313" key="2">
    <source>
        <dbReference type="EnsemblPlants" id="AET3Gv20962100.5"/>
    </source>
</evidence>
<protein>
    <submittedName>
        <fullName evidence="2">Uncharacterized protein</fullName>
    </submittedName>
</protein>
<reference evidence="3" key="1">
    <citation type="journal article" date="2014" name="Science">
        <title>Ancient hybridizations among the ancestral genomes of bread wheat.</title>
        <authorList>
            <consortium name="International Wheat Genome Sequencing Consortium,"/>
            <person name="Marcussen T."/>
            <person name="Sandve S.R."/>
            <person name="Heier L."/>
            <person name="Spannagl M."/>
            <person name="Pfeifer M."/>
            <person name="Jakobsen K.S."/>
            <person name="Wulff B.B."/>
            <person name="Steuernagel B."/>
            <person name="Mayer K.F."/>
            <person name="Olsen O.A."/>
        </authorList>
    </citation>
    <scope>NUCLEOTIDE SEQUENCE [LARGE SCALE GENOMIC DNA]</scope>
    <source>
        <strain evidence="3">cv. AL8/78</strain>
    </source>
</reference>
<accession>A0A453GCT8</accession>
<feature type="transmembrane region" description="Helical" evidence="1">
    <location>
        <begin position="31"/>
        <end position="53"/>
    </location>
</feature>
<evidence type="ECO:0000256" key="1">
    <source>
        <dbReference type="SAM" id="Phobius"/>
    </source>
</evidence>
<dbReference type="Proteomes" id="UP000015105">
    <property type="component" value="Chromosome 3D"/>
</dbReference>
<proteinExistence type="predicted"/>
<name>A0A453GCT8_AEGTS</name>
<reference evidence="2" key="5">
    <citation type="journal article" date="2021" name="G3 (Bethesda)">
        <title>Aegilops tauschii genome assembly Aet v5.0 features greater sequence contiguity and improved annotation.</title>
        <authorList>
            <person name="Wang L."/>
            <person name="Zhu T."/>
            <person name="Rodriguez J.C."/>
            <person name="Deal K.R."/>
            <person name="Dubcovsky J."/>
            <person name="McGuire P.E."/>
            <person name="Lux T."/>
            <person name="Spannagl M."/>
            <person name="Mayer K.F.X."/>
            <person name="Baldrich P."/>
            <person name="Meyers B.C."/>
            <person name="Huo N."/>
            <person name="Gu Y.Q."/>
            <person name="Zhou H."/>
            <person name="Devos K.M."/>
            <person name="Bennetzen J.L."/>
            <person name="Unver T."/>
            <person name="Budak H."/>
            <person name="Gulick P.J."/>
            <person name="Galiba G."/>
            <person name="Kalapos B."/>
            <person name="Nelson D.R."/>
            <person name="Li P."/>
            <person name="You F.M."/>
            <person name="Luo M.C."/>
            <person name="Dvorak J."/>
        </authorList>
    </citation>
    <scope>NUCLEOTIDE SEQUENCE [LARGE SCALE GENOMIC DNA]</scope>
    <source>
        <strain evidence="2">cv. AL8/78</strain>
    </source>
</reference>
<dbReference type="EnsemblPlants" id="AET3Gv20962100.2">
    <property type="protein sequence ID" value="AET3Gv20962100.2"/>
    <property type="gene ID" value="AET3Gv20962100"/>
</dbReference>
<reference evidence="3" key="2">
    <citation type="journal article" date="2017" name="Nat. Plants">
        <title>The Aegilops tauschii genome reveals multiple impacts of transposons.</title>
        <authorList>
            <person name="Zhao G."/>
            <person name="Zou C."/>
            <person name="Li K."/>
            <person name="Wang K."/>
            <person name="Li T."/>
            <person name="Gao L."/>
            <person name="Zhang X."/>
            <person name="Wang H."/>
            <person name="Yang Z."/>
            <person name="Liu X."/>
            <person name="Jiang W."/>
            <person name="Mao L."/>
            <person name="Kong X."/>
            <person name="Jiao Y."/>
            <person name="Jia J."/>
        </authorList>
    </citation>
    <scope>NUCLEOTIDE SEQUENCE [LARGE SCALE GENOMIC DNA]</scope>
    <source>
        <strain evidence="3">cv. AL8/78</strain>
    </source>
</reference>